<sequence>MSFFSSIPQPPPPEPMRQPLLAWMQPDAVIPASVPGELLLIRTEEVAVSIGSICAYPNGFEFTAHVRRRGSDHSEPGWHDPFGRFGQRGPQASSGDALRLGLFYADGRRGATTGGHWGPGDPDGLVLMPAGAGGSARRWDGKFWVYPLPPEGPVTFVAAWPKYALAETQAELDGAAIRAASGRAVTLWPEESEISPGGGGWSSQTLTAYQTAEPESAAEQPPHPQQ</sequence>
<evidence type="ECO:0000313" key="2">
    <source>
        <dbReference type="EMBL" id="GFG83292.1"/>
    </source>
</evidence>
<evidence type="ECO:0000256" key="1">
    <source>
        <dbReference type="SAM" id="MobiDB-lite"/>
    </source>
</evidence>
<reference evidence="2 3" key="1">
    <citation type="journal article" date="2019" name="Emerg. Microbes Infect.">
        <title>Comprehensive subspecies identification of 175 nontuberculous mycobacteria species based on 7547 genomic profiles.</title>
        <authorList>
            <person name="Matsumoto Y."/>
            <person name="Kinjo T."/>
            <person name="Motooka D."/>
            <person name="Nabeya D."/>
            <person name="Jung N."/>
            <person name="Uechi K."/>
            <person name="Horii T."/>
            <person name="Iida T."/>
            <person name="Fujita J."/>
            <person name="Nakamura S."/>
        </authorList>
    </citation>
    <scope>NUCLEOTIDE SEQUENCE [LARGE SCALE GENOMIC DNA]</scope>
    <source>
        <strain evidence="2 3">JCM 18565</strain>
    </source>
</reference>
<organism evidence="2 3">
    <name type="scientific">Mycobacterium paragordonae</name>
    <dbReference type="NCBI Taxonomy" id="1389713"/>
    <lineage>
        <taxon>Bacteria</taxon>
        <taxon>Bacillati</taxon>
        <taxon>Actinomycetota</taxon>
        <taxon>Actinomycetes</taxon>
        <taxon>Mycobacteriales</taxon>
        <taxon>Mycobacteriaceae</taxon>
        <taxon>Mycobacterium</taxon>
    </lineage>
</organism>
<dbReference type="EMBL" id="BLKX01000004">
    <property type="protein sequence ID" value="GFG83292.1"/>
    <property type="molecule type" value="Genomic_DNA"/>
</dbReference>
<evidence type="ECO:0000313" key="3">
    <source>
        <dbReference type="Proteomes" id="UP000465240"/>
    </source>
</evidence>
<dbReference type="Proteomes" id="UP000465240">
    <property type="component" value="Unassembled WGS sequence"/>
</dbReference>
<proteinExistence type="predicted"/>
<protein>
    <submittedName>
        <fullName evidence="2">Uncharacterized protein</fullName>
    </submittedName>
</protein>
<feature type="region of interest" description="Disordered" evidence="1">
    <location>
        <begin position="188"/>
        <end position="226"/>
    </location>
</feature>
<keyword evidence="3" id="KW-1185">Reference proteome</keyword>
<accession>A0ABQ1CGI3</accession>
<comment type="caution">
    <text evidence="2">The sequence shown here is derived from an EMBL/GenBank/DDBJ whole genome shotgun (WGS) entry which is preliminary data.</text>
</comment>
<gene>
    <name evidence="2" type="ORF">MPRG_65680</name>
</gene>
<name>A0ABQ1CGI3_9MYCO</name>